<evidence type="ECO:0000256" key="1">
    <source>
        <dbReference type="SAM" id="MobiDB-lite"/>
    </source>
</evidence>
<gene>
    <name evidence="2" type="ORF">F2Q65_07620</name>
</gene>
<evidence type="ECO:0000313" key="3">
    <source>
        <dbReference type="Proteomes" id="UP000322981"/>
    </source>
</evidence>
<comment type="caution">
    <text evidence="2">The sequence shown here is derived from an EMBL/GenBank/DDBJ whole genome shotgun (WGS) entry which is preliminary data.</text>
</comment>
<reference evidence="2 3" key="1">
    <citation type="submission" date="2019-09" db="EMBL/GenBank/DDBJ databases">
        <title>Whole-genome sequence of the purple sulfur bacterium Thiohalocapsa marina DSM 19078.</title>
        <authorList>
            <person name="Kyndt J.A."/>
            <person name="Meyer T.E."/>
        </authorList>
    </citation>
    <scope>NUCLEOTIDE SEQUENCE [LARGE SCALE GENOMIC DNA]</scope>
    <source>
        <strain evidence="2 3">DSM 19078</strain>
    </source>
</reference>
<protein>
    <submittedName>
        <fullName evidence="2">Uncharacterized protein</fullName>
    </submittedName>
</protein>
<keyword evidence="3" id="KW-1185">Reference proteome</keyword>
<accession>A0A5M8FLP6</accession>
<sequence length="125" mass="13765">MNNDTLLLRQIHPGFVQDGRPSSQAFRPTPKDEQKLSVYDGDQITPADAFEHYTKDLTLGSSGVLAVSMAECGTLELPVTPDPEPFPEHALIDFSAYGKSATEKKAKLLKAKAEARGWLYREVMA</sequence>
<dbReference type="EMBL" id="VWXX01000007">
    <property type="protein sequence ID" value="KAA6185853.1"/>
    <property type="molecule type" value="Genomic_DNA"/>
</dbReference>
<evidence type="ECO:0000313" key="2">
    <source>
        <dbReference type="EMBL" id="KAA6185853.1"/>
    </source>
</evidence>
<feature type="region of interest" description="Disordered" evidence="1">
    <location>
        <begin position="14"/>
        <end position="37"/>
    </location>
</feature>
<dbReference type="OrthoDB" id="670198at2"/>
<dbReference type="RefSeq" id="WP_150092028.1">
    <property type="nucleotide sequence ID" value="NZ_JBFUOH010000001.1"/>
</dbReference>
<dbReference type="AlphaFoldDB" id="A0A5M8FLP6"/>
<organism evidence="2 3">
    <name type="scientific">Thiohalocapsa marina</name>
    <dbReference type="NCBI Taxonomy" id="424902"/>
    <lineage>
        <taxon>Bacteria</taxon>
        <taxon>Pseudomonadati</taxon>
        <taxon>Pseudomonadota</taxon>
        <taxon>Gammaproteobacteria</taxon>
        <taxon>Chromatiales</taxon>
        <taxon>Chromatiaceae</taxon>
        <taxon>Thiohalocapsa</taxon>
    </lineage>
</organism>
<dbReference type="Proteomes" id="UP000322981">
    <property type="component" value="Unassembled WGS sequence"/>
</dbReference>
<proteinExistence type="predicted"/>
<name>A0A5M8FLP6_9GAMM</name>